<proteinExistence type="predicted"/>
<dbReference type="EMBL" id="LAZR01000236">
    <property type="protein sequence ID" value="KKN80126.1"/>
    <property type="molecule type" value="Genomic_DNA"/>
</dbReference>
<protein>
    <recommendedName>
        <fullName evidence="3">DUF4890 domain-containing protein</fullName>
    </recommendedName>
</protein>
<name>A0A0F9W375_9ZZZZ</name>
<evidence type="ECO:0008006" key="3">
    <source>
        <dbReference type="Google" id="ProtNLM"/>
    </source>
</evidence>
<dbReference type="AlphaFoldDB" id="A0A0F9W375"/>
<feature type="region of interest" description="Disordered" evidence="1">
    <location>
        <begin position="122"/>
        <end position="162"/>
    </location>
</feature>
<sequence>MSKKQIHKTINMKKLVMAILIMAGITASAQDHSKRGNRGDMKDFTPEQIATIQTKKMTLALDLNDSQQVKIKKILTEDAKTRKSKMTERKASKEEGKKVVTADEKYAMANERLDHEIARKKEMKSILNDDQFEKWEKISSKKKMRGHNKEKSGKDRKRASRD</sequence>
<evidence type="ECO:0000313" key="2">
    <source>
        <dbReference type="EMBL" id="KKN80126.1"/>
    </source>
</evidence>
<reference evidence="2" key="1">
    <citation type="journal article" date="2015" name="Nature">
        <title>Complex archaea that bridge the gap between prokaryotes and eukaryotes.</title>
        <authorList>
            <person name="Spang A."/>
            <person name="Saw J.H."/>
            <person name="Jorgensen S.L."/>
            <person name="Zaremba-Niedzwiedzka K."/>
            <person name="Martijn J."/>
            <person name="Lind A.E."/>
            <person name="van Eijk R."/>
            <person name="Schleper C."/>
            <person name="Guy L."/>
            <person name="Ettema T.J."/>
        </authorList>
    </citation>
    <scope>NUCLEOTIDE SEQUENCE</scope>
</reference>
<organism evidence="2">
    <name type="scientific">marine sediment metagenome</name>
    <dbReference type="NCBI Taxonomy" id="412755"/>
    <lineage>
        <taxon>unclassified sequences</taxon>
        <taxon>metagenomes</taxon>
        <taxon>ecological metagenomes</taxon>
    </lineage>
</organism>
<gene>
    <name evidence="2" type="ORF">LCGC14_0333190</name>
</gene>
<evidence type="ECO:0000256" key="1">
    <source>
        <dbReference type="SAM" id="MobiDB-lite"/>
    </source>
</evidence>
<dbReference type="Gene3D" id="1.20.120.1490">
    <property type="match status" value="1"/>
</dbReference>
<comment type="caution">
    <text evidence="2">The sequence shown here is derived from an EMBL/GenBank/DDBJ whole genome shotgun (WGS) entry which is preliminary data.</text>
</comment>
<accession>A0A0F9W375</accession>